<evidence type="ECO:0000313" key="1">
    <source>
        <dbReference type="EMBL" id="KAK9161601.1"/>
    </source>
</evidence>
<accession>A0AAP0KZI0</accession>
<dbReference type="Proteomes" id="UP001420932">
    <property type="component" value="Unassembled WGS sequence"/>
</dbReference>
<protein>
    <submittedName>
        <fullName evidence="1">Uncharacterized protein</fullName>
    </submittedName>
</protein>
<comment type="caution">
    <text evidence="1">The sequence shown here is derived from an EMBL/GenBank/DDBJ whole genome shotgun (WGS) entry which is preliminary data.</text>
</comment>
<proteinExistence type="predicted"/>
<keyword evidence="2" id="KW-1185">Reference proteome</keyword>
<organism evidence="1 2">
    <name type="scientific">Stephania yunnanensis</name>
    <dbReference type="NCBI Taxonomy" id="152371"/>
    <lineage>
        <taxon>Eukaryota</taxon>
        <taxon>Viridiplantae</taxon>
        <taxon>Streptophyta</taxon>
        <taxon>Embryophyta</taxon>
        <taxon>Tracheophyta</taxon>
        <taxon>Spermatophyta</taxon>
        <taxon>Magnoliopsida</taxon>
        <taxon>Ranunculales</taxon>
        <taxon>Menispermaceae</taxon>
        <taxon>Menispermoideae</taxon>
        <taxon>Cissampelideae</taxon>
        <taxon>Stephania</taxon>
    </lineage>
</organism>
<reference evidence="1 2" key="1">
    <citation type="submission" date="2024-01" db="EMBL/GenBank/DDBJ databases">
        <title>Genome assemblies of Stephania.</title>
        <authorList>
            <person name="Yang L."/>
        </authorList>
    </citation>
    <scope>NUCLEOTIDE SEQUENCE [LARGE SCALE GENOMIC DNA]</scope>
    <source>
        <strain evidence="1">YNDBR</strain>
        <tissue evidence="1">Leaf</tissue>
    </source>
</reference>
<dbReference type="EMBL" id="JBBNAF010000003">
    <property type="protein sequence ID" value="KAK9161601.1"/>
    <property type="molecule type" value="Genomic_DNA"/>
</dbReference>
<name>A0AAP0KZI0_9MAGN</name>
<gene>
    <name evidence="1" type="ORF">Syun_007942</name>
</gene>
<dbReference type="AlphaFoldDB" id="A0AAP0KZI0"/>
<sequence>MVVSQNTVHGGIPDHSVSIAATITCPRCSQCPNGCWYEELVVPNRNIPTPTCC</sequence>
<evidence type="ECO:0000313" key="2">
    <source>
        <dbReference type="Proteomes" id="UP001420932"/>
    </source>
</evidence>